<feature type="transmembrane region" description="Helical" evidence="13">
    <location>
        <begin position="986"/>
        <end position="1008"/>
    </location>
</feature>
<dbReference type="FunFam" id="3.30.200.20:FF:000180">
    <property type="entry name" value="serine/threonine-protein kinase STY46-like"/>
    <property type="match status" value="1"/>
</dbReference>
<keyword evidence="13" id="KW-1133">Transmembrane helix</keyword>
<keyword evidence="2" id="KW-0433">Leucine-rich repeat</keyword>
<keyword evidence="9 13" id="KW-0472">Membrane</keyword>
<dbReference type="SMART" id="SM00369">
    <property type="entry name" value="LRR_TYP"/>
    <property type="match status" value="11"/>
</dbReference>
<keyword evidence="8 11" id="KW-0067">ATP-binding</keyword>
<organism evidence="15 16">
    <name type="scientific">Planoprotostelium fungivorum</name>
    <dbReference type="NCBI Taxonomy" id="1890364"/>
    <lineage>
        <taxon>Eukaryota</taxon>
        <taxon>Amoebozoa</taxon>
        <taxon>Evosea</taxon>
        <taxon>Variosea</taxon>
        <taxon>Cavosteliida</taxon>
        <taxon>Cavosteliaceae</taxon>
        <taxon>Planoprotostelium</taxon>
    </lineage>
</organism>
<dbReference type="PROSITE" id="PS00109">
    <property type="entry name" value="PROTEIN_KINASE_TYR"/>
    <property type="match status" value="1"/>
</dbReference>
<evidence type="ECO:0000256" key="7">
    <source>
        <dbReference type="ARBA" id="ARBA00022777"/>
    </source>
</evidence>
<gene>
    <name evidence="15" type="ORF">PROFUN_04089</name>
</gene>
<evidence type="ECO:0000259" key="14">
    <source>
        <dbReference type="PROSITE" id="PS50011"/>
    </source>
</evidence>
<dbReference type="InterPro" id="IPR017441">
    <property type="entry name" value="Protein_kinase_ATP_BS"/>
</dbReference>
<evidence type="ECO:0000256" key="4">
    <source>
        <dbReference type="ARBA" id="ARBA00022729"/>
    </source>
</evidence>
<keyword evidence="13" id="KW-0812">Transmembrane</keyword>
<feature type="domain" description="Protein kinase" evidence="14">
    <location>
        <begin position="1044"/>
        <end position="1300"/>
    </location>
</feature>
<dbReference type="PRINTS" id="PR00109">
    <property type="entry name" value="TYRKINASE"/>
</dbReference>
<dbReference type="SMART" id="SM00219">
    <property type="entry name" value="TyrKc"/>
    <property type="match status" value="1"/>
</dbReference>
<evidence type="ECO:0000313" key="15">
    <source>
        <dbReference type="EMBL" id="PRP84098.1"/>
    </source>
</evidence>
<proteinExistence type="predicted"/>
<evidence type="ECO:0000256" key="1">
    <source>
        <dbReference type="ARBA" id="ARBA00004370"/>
    </source>
</evidence>
<dbReference type="PANTHER" id="PTHR45974">
    <property type="entry name" value="RECEPTOR-LIKE PROTEIN 55"/>
    <property type="match status" value="1"/>
</dbReference>
<feature type="region of interest" description="Disordered" evidence="12">
    <location>
        <begin position="1311"/>
        <end position="1365"/>
    </location>
</feature>
<dbReference type="SUPFAM" id="SSF52058">
    <property type="entry name" value="L domain-like"/>
    <property type="match status" value="2"/>
</dbReference>
<dbReference type="PROSITE" id="PS00107">
    <property type="entry name" value="PROTEIN_KINASE_ATP"/>
    <property type="match status" value="1"/>
</dbReference>
<dbReference type="PROSITE" id="PS51450">
    <property type="entry name" value="LRR"/>
    <property type="match status" value="2"/>
</dbReference>
<keyword evidence="5" id="KW-0677">Repeat</keyword>
<keyword evidence="16" id="KW-1185">Reference proteome</keyword>
<dbReference type="InterPro" id="IPR001611">
    <property type="entry name" value="Leu-rich_rpt"/>
</dbReference>
<evidence type="ECO:0000256" key="6">
    <source>
        <dbReference type="ARBA" id="ARBA00022741"/>
    </source>
</evidence>
<name>A0A2P6NJG2_9EUKA</name>
<dbReference type="InterPro" id="IPR003591">
    <property type="entry name" value="Leu-rich_rpt_typical-subtyp"/>
</dbReference>
<dbReference type="InterPro" id="IPR011009">
    <property type="entry name" value="Kinase-like_dom_sf"/>
</dbReference>
<dbReference type="Pfam" id="PF07714">
    <property type="entry name" value="PK_Tyr_Ser-Thr"/>
    <property type="match status" value="1"/>
</dbReference>
<evidence type="ECO:0000256" key="8">
    <source>
        <dbReference type="ARBA" id="ARBA00022840"/>
    </source>
</evidence>
<feature type="compositionally biased region" description="Basic and acidic residues" evidence="12">
    <location>
        <begin position="1311"/>
        <end position="1337"/>
    </location>
</feature>
<reference evidence="15 16" key="1">
    <citation type="journal article" date="2018" name="Genome Biol. Evol.">
        <title>Multiple Roots of Fruiting Body Formation in Amoebozoa.</title>
        <authorList>
            <person name="Hillmann F."/>
            <person name="Forbes G."/>
            <person name="Novohradska S."/>
            <person name="Ferling I."/>
            <person name="Riege K."/>
            <person name="Groth M."/>
            <person name="Westermann M."/>
            <person name="Marz M."/>
            <person name="Spaller T."/>
            <person name="Winckler T."/>
            <person name="Schaap P."/>
            <person name="Glockner G."/>
        </authorList>
    </citation>
    <scope>NUCLEOTIDE SEQUENCE [LARGE SCALE GENOMIC DNA]</scope>
    <source>
        <strain evidence="15 16">Jena</strain>
    </source>
</reference>
<dbReference type="CDD" id="cd13999">
    <property type="entry name" value="STKc_MAP3K-like"/>
    <property type="match status" value="1"/>
</dbReference>
<dbReference type="Pfam" id="PF00560">
    <property type="entry name" value="LRR_1"/>
    <property type="match status" value="6"/>
</dbReference>
<dbReference type="Gene3D" id="3.80.10.10">
    <property type="entry name" value="Ribonuclease Inhibitor"/>
    <property type="match status" value="6"/>
</dbReference>
<accession>A0A2P6NJG2</accession>
<dbReference type="Gene3D" id="1.10.510.10">
    <property type="entry name" value="Transferase(Phosphotransferase) domain 1"/>
    <property type="match status" value="1"/>
</dbReference>
<evidence type="ECO:0000256" key="13">
    <source>
        <dbReference type="SAM" id="Phobius"/>
    </source>
</evidence>
<dbReference type="InterPro" id="IPR032675">
    <property type="entry name" value="LRR_dom_sf"/>
</dbReference>
<feature type="binding site" evidence="11">
    <location>
        <position position="1071"/>
    </location>
    <ligand>
        <name>ATP</name>
        <dbReference type="ChEBI" id="CHEBI:30616"/>
    </ligand>
</feature>
<keyword evidence="10" id="KW-0325">Glycoprotein</keyword>
<feature type="compositionally biased region" description="Basic and acidic residues" evidence="12">
    <location>
        <begin position="1345"/>
        <end position="1354"/>
    </location>
</feature>
<keyword evidence="6 11" id="KW-0547">Nucleotide-binding</keyword>
<evidence type="ECO:0000313" key="16">
    <source>
        <dbReference type="Proteomes" id="UP000241769"/>
    </source>
</evidence>
<dbReference type="InterPro" id="IPR008266">
    <property type="entry name" value="Tyr_kinase_AS"/>
</dbReference>
<dbReference type="InParanoid" id="A0A2P6NJG2"/>
<keyword evidence="3" id="KW-0808">Transferase</keyword>
<sequence length="1365" mass="152024">MRPLKRKREDGLQLTRMKKAAAALLFLLLDYCVCSELSALRDIYLSANGDGWNNKTGHKDSVESVIKRSRAVYLNASRNNLQGSVSPSISLLTNLSSINIDTNHITSLPDAFYGLVYLTSISSYSNYITSIPYSLWTHPTIEYFDFGRNFINGTIPLYISQMISLNVLSLFNNRITGTIPHTLPPRITDIVLKGNLLSGTIPDNILSFPNLTLIYLDYNSLEGDLPELNSPNVHWLTMSHNKLTGAIPKSFYKPSIYHLDLSTNQLSGTIPEEFGSMTSMSWLELAQNLLTGSIPASIGNLTNMGILNLGVNSFTGRIPPSIGNLPELYQLDLSDNLLDGEIPAEIGNATSLQNINLAINRLSGTIPLTINRLNVDYNQNLTGTLDWTIELGYNRLTGNLPKFSPSTRLSYFNVQNNNMTGPLHDQLGRSLVNLNLAGNQFDGYIQSGWSRYNLTYLTLSDNRIRNHPSGDTMLSVISKMSTLKTFSISNNRLSGSMPSDIFSYFTNMQELYMSGNELSGTIQYDSWFNIQPTIMPNLRILDLSRNRFEGTLPSVQSCPLLINLNLSHNQFSDYFPTQWGTRLLRLETLDLSSNQIMGTVKKAIGLFSSLKELRLDDNLLQGDIPEQIGGLSLKVLSMSGNHLTSSTLSFISGMVNLQFLNLSDNNIEAPLPQTLPSLLSDVDLSDNLVYDELPESIFNLRLLNTLDLSRNRINGTLRKFVGDPKLIDLGHNELTGDITFLSQLSSISTLRLNDNYLSGQIPSLVGRKNLIEIDLSNNELSGQLPDFKDMLYLTMLNFSSNAISGKMPSFSGSNLRVLDLSHNQIVYAREVTDDNTLPYLTTCNLDENSLRCPVGWYWKSHCTVTCQVTGNNTKSYLLYHMEGVVDRFESDSFLDTLSTLGNITRSRLTIDSVRSGSVIANVAVAPSTQNDGNEGSVEDTMEILKAIPVAVYNASGVDLMEPVGVATVRENVLQNRNNGSLAVGPVVGGVIGGFILLLIVTTVIFVLYQRWLKRKVNGMQLSLIDLSQLNTSVVKRSLICFDDLHDKKMIGSGAFGVVYRAKWRDTSVAVKQIKSEFVTNKQLEEFLREVTILQGLKSHPNIVMFIGMTFPPEPLSLVTEFCAGGSLLEYLRVNECELEDKMKFMEEIALGMQHLHKEKIIHRDLATRNILLNRHCEAKVADFGLSREQENTDEAGQTHSFVGPVKWMSPEAIRDRKYSTKSDVFSYGVVMWEILEATEPWAGESAMSVAIRVTTNRERLTTPTECPPSLADIMTACWLEEPNDRPDFAQIGNRLKECGLVGMDIGERHERSVIEKSVKEKSEGEESVGEKSSSDERSTEEETESERGEDERRSIGSGYVDMVVF</sequence>
<dbReference type="GO" id="GO:0016020">
    <property type="term" value="C:membrane"/>
    <property type="evidence" value="ECO:0007669"/>
    <property type="project" value="UniProtKB-SubCell"/>
</dbReference>
<dbReference type="GO" id="GO:0005524">
    <property type="term" value="F:ATP binding"/>
    <property type="evidence" value="ECO:0007669"/>
    <property type="project" value="UniProtKB-UniRule"/>
</dbReference>
<evidence type="ECO:0000256" key="9">
    <source>
        <dbReference type="ARBA" id="ARBA00023136"/>
    </source>
</evidence>
<comment type="subcellular location">
    <subcellularLocation>
        <location evidence="1">Membrane</location>
    </subcellularLocation>
</comment>
<dbReference type="Pfam" id="PF13855">
    <property type="entry name" value="LRR_8"/>
    <property type="match status" value="1"/>
</dbReference>
<dbReference type="FunFam" id="3.80.10.10:FF:000095">
    <property type="entry name" value="LRR receptor-like serine/threonine-protein kinase GSO1"/>
    <property type="match status" value="2"/>
</dbReference>
<comment type="caution">
    <text evidence="15">The sequence shown here is derived from an EMBL/GenBank/DDBJ whole genome shotgun (WGS) entry which is preliminary data.</text>
</comment>
<dbReference type="InterPro" id="IPR000719">
    <property type="entry name" value="Prot_kinase_dom"/>
</dbReference>
<dbReference type="Proteomes" id="UP000241769">
    <property type="component" value="Unassembled WGS sequence"/>
</dbReference>
<evidence type="ECO:0000256" key="2">
    <source>
        <dbReference type="ARBA" id="ARBA00022614"/>
    </source>
</evidence>
<dbReference type="Gene3D" id="3.30.200.20">
    <property type="entry name" value="Phosphorylase Kinase, domain 1"/>
    <property type="match status" value="1"/>
</dbReference>
<dbReference type="InterPro" id="IPR001245">
    <property type="entry name" value="Ser-Thr/Tyr_kinase_cat_dom"/>
</dbReference>
<keyword evidence="7" id="KW-0418">Kinase</keyword>
<evidence type="ECO:0000256" key="12">
    <source>
        <dbReference type="SAM" id="MobiDB-lite"/>
    </source>
</evidence>
<evidence type="ECO:0000256" key="5">
    <source>
        <dbReference type="ARBA" id="ARBA00022737"/>
    </source>
</evidence>
<dbReference type="PANTHER" id="PTHR45974:SF250">
    <property type="entry name" value="LEUCINE-RICH REPEAT-CONTAINING N-TERMINAL PLANT-TYPE DOMAIN-CONTAINING PROTEIN"/>
    <property type="match status" value="1"/>
</dbReference>
<dbReference type="OrthoDB" id="122279at2759"/>
<dbReference type="PROSITE" id="PS50011">
    <property type="entry name" value="PROTEIN_KINASE_DOM"/>
    <property type="match status" value="1"/>
</dbReference>
<dbReference type="EMBL" id="MDYQ01000069">
    <property type="protein sequence ID" value="PRP84098.1"/>
    <property type="molecule type" value="Genomic_DNA"/>
</dbReference>
<dbReference type="InterPro" id="IPR020635">
    <property type="entry name" value="Tyr_kinase_cat_dom"/>
</dbReference>
<dbReference type="SUPFAM" id="SSF52047">
    <property type="entry name" value="RNI-like"/>
    <property type="match status" value="1"/>
</dbReference>
<evidence type="ECO:0000256" key="3">
    <source>
        <dbReference type="ARBA" id="ARBA00022679"/>
    </source>
</evidence>
<dbReference type="GO" id="GO:0004713">
    <property type="term" value="F:protein tyrosine kinase activity"/>
    <property type="evidence" value="ECO:0007669"/>
    <property type="project" value="InterPro"/>
</dbReference>
<dbReference type="SUPFAM" id="SSF56112">
    <property type="entry name" value="Protein kinase-like (PK-like)"/>
    <property type="match status" value="1"/>
</dbReference>
<evidence type="ECO:0000256" key="11">
    <source>
        <dbReference type="PROSITE-ProRule" id="PRU10141"/>
    </source>
</evidence>
<keyword evidence="4" id="KW-0732">Signal</keyword>
<protein>
    <recommendedName>
        <fullName evidence="14">Protein kinase domain-containing protein</fullName>
    </recommendedName>
</protein>
<evidence type="ECO:0000256" key="10">
    <source>
        <dbReference type="ARBA" id="ARBA00023180"/>
    </source>
</evidence>